<feature type="transmembrane region" description="Helical" evidence="1">
    <location>
        <begin position="96"/>
        <end position="115"/>
    </location>
</feature>
<dbReference type="OrthoDB" id="9815686at2"/>
<keyword evidence="1" id="KW-0812">Transmembrane</keyword>
<dbReference type="AlphaFoldDB" id="B4RCH2"/>
<dbReference type="RefSeq" id="WP_012520719.1">
    <property type="nucleotide sequence ID" value="NC_011144.1"/>
</dbReference>
<feature type="transmembrane region" description="Helical" evidence="1">
    <location>
        <begin position="12"/>
        <end position="38"/>
    </location>
</feature>
<feature type="transmembrane region" description="Helical" evidence="1">
    <location>
        <begin position="153"/>
        <end position="176"/>
    </location>
</feature>
<organism evidence="2 3">
    <name type="scientific">Phenylobacterium zucineum (strain HLK1)</name>
    <dbReference type="NCBI Taxonomy" id="450851"/>
    <lineage>
        <taxon>Bacteria</taxon>
        <taxon>Pseudomonadati</taxon>
        <taxon>Pseudomonadota</taxon>
        <taxon>Alphaproteobacteria</taxon>
        <taxon>Caulobacterales</taxon>
        <taxon>Caulobacteraceae</taxon>
        <taxon>Phenylobacterium</taxon>
    </lineage>
</organism>
<keyword evidence="1" id="KW-1133">Transmembrane helix</keyword>
<accession>B4RCH2</accession>
<evidence type="ECO:0000313" key="2">
    <source>
        <dbReference type="EMBL" id="ACG76571.1"/>
    </source>
</evidence>
<protein>
    <submittedName>
        <fullName evidence="2">Conserved predicted membrane protein</fullName>
    </submittedName>
</protein>
<gene>
    <name evidence="2" type="ordered locus">PHZ_c0157</name>
</gene>
<dbReference type="Proteomes" id="UP000001868">
    <property type="component" value="Chromosome"/>
</dbReference>
<feature type="transmembrane region" description="Helical" evidence="1">
    <location>
        <begin position="121"/>
        <end position="141"/>
    </location>
</feature>
<evidence type="ECO:0000313" key="3">
    <source>
        <dbReference type="Proteomes" id="UP000001868"/>
    </source>
</evidence>
<dbReference type="KEGG" id="pzu:PHZ_c0157"/>
<proteinExistence type="predicted"/>
<sequence>MSQAFEKPARKFGFGTYFALAMVAVAAILTLALGPFWLGVFRMAGEARPHAPNLSLFAGLSTPIKIHLVTALAALALGGVLMAARKGRTFHRLAGWTWVGLVSVSAGVTVFITSLNNGSWSWIHLFTGWTLLVLPLAVLAAKRHDVARHRRRMMGLFYGAFAINFFIAFIPGRVMWAMVFG</sequence>
<feature type="transmembrane region" description="Helical" evidence="1">
    <location>
        <begin position="64"/>
        <end position="84"/>
    </location>
</feature>
<dbReference type="STRING" id="450851.PHZ_c0157"/>
<keyword evidence="3" id="KW-1185">Reference proteome</keyword>
<evidence type="ECO:0000256" key="1">
    <source>
        <dbReference type="SAM" id="Phobius"/>
    </source>
</evidence>
<name>B4RCH2_PHEZH</name>
<dbReference type="HOGENOM" id="CLU_124879_0_0_5"/>
<keyword evidence="1" id="KW-0472">Membrane</keyword>
<dbReference type="EMBL" id="CP000747">
    <property type="protein sequence ID" value="ACG76571.1"/>
    <property type="molecule type" value="Genomic_DNA"/>
</dbReference>
<dbReference type="eggNOG" id="COG5395">
    <property type="taxonomic scope" value="Bacteria"/>
</dbReference>
<reference evidence="2 3" key="1">
    <citation type="journal article" date="2008" name="BMC Genomics">
        <title>Complete genome of Phenylobacterium zucineum - a novel facultative intracellular bacterium isolated from human erythroleukemia cell line K562.</title>
        <authorList>
            <person name="Luo Y."/>
            <person name="Xu X."/>
            <person name="Ding Z."/>
            <person name="Liu Z."/>
            <person name="Zhang B."/>
            <person name="Yan Z."/>
            <person name="Sun J."/>
            <person name="Hu S."/>
            <person name="Hu X."/>
        </authorList>
    </citation>
    <scope>NUCLEOTIDE SEQUENCE [LARGE SCALE GENOMIC DNA]</scope>
    <source>
        <strain evidence="2 3">HLK1</strain>
    </source>
</reference>